<dbReference type="Proteomes" id="UP000663855">
    <property type="component" value="Unassembled WGS sequence"/>
</dbReference>
<dbReference type="InterPro" id="IPR015797">
    <property type="entry name" value="NUDIX_hydrolase-like_dom_sf"/>
</dbReference>
<dbReference type="SUPFAM" id="SSF55811">
    <property type="entry name" value="Nudix"/>
    <property type="match status" value="1"/>
</dbReference>
<evidence type="ECO:0000313" key="6">
    <source>
        <dbReference type="EMBL" id="CAF5061223.1"/>
    </source>
</evidence>
<dbReference type="PROSITE" id="PS51462">
    <property type="entry name" value="NUDIX"/>
    <property type="match status" value="1"/>
</dbReference>
<dbReference type="EMBL" id="CAJNRE010015561">
    <property type="protein sequence ID" value="CAF2138580.1"/>
    <property type="molecule type" value="Genomic_DNA"/>
</dbReference>
<dbReference type="Proteomes" id="UP000681720">
    <property type="component" value="Unassembled WGS sequence"/>
</dbReference>
<evidence type="ECO:0000313" key="3">
    <source>
        <dbReference type="EMBL" id="CAF1553741.1"/>
    </source>
</evidence>
<dbReference type="Proteomes" id="UP000681967">
    <property type="component" value="Unassembled WGS sequence"/>
</dbReference>
<evidence type="ECO:0000259" key="1">
    <source>
        <dbReference type="PROSITE" id="PS51462"/>
    </source>
</evidence>
<reference evidence="3" key="1">
    <citation type="submission" date="2021-02" db="EMBL/GenBank/DDBJ databases">
        <authorList>
            <person name="Nowell W R."/>
        </authorList>
    </citation>
    <scope>NUCLEOTIDE SEQUENCE</scope>
</reference>
<dbReference type="OrthoDB" id="9972248at2759"/>
<sequence length="115" mass="13591">MVDPGEHISRTVKREFREEAMQDGIDEHYINKLFSNGYKLFEWYADDPRNTDNAWIETVAINFHDETGQLTKHIYLDAGDDAANVAWRPIDQNIDLYASHKEIVKRVIDRFDAYW</sequence>
<feature type="domain" description="Nudix hydrolase" evidence="1">
    <location>
        <begin position="1"/>
        <end position="110"/>
    </location>
</feature>
<dbReference type="Proteomes" id="UP000663834">
    <property type="component" value="Unassembled WGS sequence"/>
</dbReference>
<evidence type="ECO:0000313" key="4">
    <source>
        <dbReference type="EMBL" id="CAF2138580.1"/>
    </source>
</evidence>
<organism evidence="3 7">
    <name type="scientific">Rotaria magnacalcarata</name>
    <dbReference type="NCBI Taxonomy" id="392030"/>
    <lineage>
        <taxon>Eukaryota</taxon>
        <taxon>Metazoa</taxon>
        <taxon>Spiralia</taxon>
        <taxon>Gnathifera</taxon>
        <taxon>Rotifera</taxon>
        <taxon>Eurotatoria</taxon>
        <taxon>Bdelloidea</taxon>
        <taxon>Philodinida</taxon>
        <taxon>Philodinidae</taxon>
        <taxon>Rotaria</taxon>
    </lineage>
</organism>
<dbReference type="Pfam" id="PF00293">
    <property type="entry name" value="NUDIX"/>
    <property type="match status" value="1"/>
</dbReference>
<dbReference type="InterPro" id="IPR039989">
    <property type="entry name" value="NUDT9"/>
</dbReference>
<comment type="caution">
    <text evidence="3">The sequence shown here is derived from an EMBL/GenBank/DDBJ whole genome shotgun (WGS) entry which is preliminary data.</text>
</comment>
<accession>A0A815X387</accession>
<evidence type="ECO:0000313" key="7">
    <source>
        <dbReference type="Proteomes" id="UP000663834"/>
    </source>
</evidence>
<proteinExistence type="predicted"/>
<name>A0A815X387_9BILA</name>
<dbReference type="EMBL" id="CAJOBJ010030163">
    <property type="protein sequence ID" value="CAF4268178.1"/>
    <property type="molecule type" value="Genomic_DNA"/>
</dbReference>
<dbReference type="PANTHER" id="PTHR13030:SF8">
    <property type="entry name" value="ADP-RIBOSE PYROPHOSPHATASE, MITOCHONDRIAL"/>
    <property type="match status" value="1"/>
</dbReference>
<dbReference type="EMBL" id="CAJNOW010009054">
    <property type="protein sequence ID" value="CAF1553741.1"/>
    <property type="molecule type" value="Genomic_DNA"/>
</dbReference>
<gene>
    <name evidence="6" type="ORF">BYL167_LOCUS59305</name>
    <name evidence="2" type="ORF">CJN711_LOCUS12243</name>
    <name evidence="5" type="ORF">GIL414_LOCUS24434</name>
    <name evidence="3" type="ORF">KQP761_LOCUS17849</name>
    <name evidence="4" type="ORF">MBJ925_LOCUS29072</name>
</gene>
<evidence type="ECO:0000313" key="5">
    <source>
        <dbReference type="EMBL" id="CAF4268178.1"/>
    </source>
</evidence>
<dbReference type="InterPro" id="IPR000086">
    <property type="entry name" value="NUDIX_hydrolase_dom"/>
</dbReference>
<dbReference type="EMBL" id="CAJOBH010228385">
    <property type="protein sequence ID" value="CAF5061223.1"/>
    <property type="molecule type" value="Genomic_DNA"/>
</dbReference>
<dbReference type="PANTHER" id="PTHR13030">
    <property type="entry name" value="NUDIX HYDROLASE"/>
    <property type="match status" value="1"/>
</dbReference>
<dbReference type="GO" id="GO:0047631">
    <property type="term" value="F:ADP-ribose diphosphatase activity"/>
    <property type="evidence" value="ECO:0007669"/>
    <property type="project" value="InterPro"/>
</dbReference>
<dbReference type="Proteomes" id="UP000663824">
    <property type="component" value="Unassembled WGS sequence"/>
</dbReference>
<evidence type="ECO:0000313" key="2">
    <source>
        <dbReference type="EMBL" id="CAF1205499.1"/>
    </source>
</evidence>
<dbReference type="Gene3D" id="3.90.79.10">
    <property type="entry name" value="Nucleoside Triphosphate Pyrophosphohydrolase"/>
    <property type="match status" value="1"/>
</dbReference>
<dbReference type="AlphaFoldDB" id="A0A815X387"/>
<protein>
    <recommendedName>
        <fullName evidence="1">Nudix hydrolase domain-containing protein</fullName>
    </recommendedName>
</protein>
<dbReference type="EMBL" id="CAJNOV010005343">
    <property type="protein sequence ID" value="CAF1205499.1"/>
    <property type="molecule type" value="Genomic_DNA"/>
</dbReference>